<dbReference type="NCBIfam" id="NF001452">
    <property type="entry name" value="PRK00311.1"/>
    <property type="match status" value="1"/>
</dbReference>
<keyword evidence="5" id="KW-0489">Methyltransferase</keyword>
<dbReference type="InterPro" id="IPR040442">
    <property type="entry name" value="Pyrv_kinase-like_dom_sf"/>
</dbReference>
<evidence type="ECO:0000313" key="5">
    <source>
        <dbReference type="EMBL" id="CBH74808.1"/>
    </source>
</evidence>
<keyword evidence="4 5" id="KW-0808">Transferase</keyword>
<dbReference type="InterPro" id="IPR003700">
    <property type="entry name" value="Pantoate_hydroxy_MeTrfase"/>
</dbReference>
<dbReference type="Gene3D" id="3.20.20.60">
    <property type="entry name" value="Phosphoenolpyruvate-binding domains"/>
    <property type="match status" value="1"/>
</dbReference>
<dbReference type="CDD" id="cd06557">
    <property type="entry name" value="KPHMT-like"/>
    <property type="match status" value="1"/>
</dbReference>
<sequence length="274" mass="28977">MSAHGASDQARPYEPAHGRAVRRITAGAVRRRKGTPFAIVTAYDAPFASFAEAAGIDIILVGDSLANVVLGYDETTPITVEVMIHHAQAVVRGTTRAHIVVDMPFGSYHVSDEDAVRNAIRLVKEGGACSVKLEGGGMEADRIAAIAATGIPVMGHIGVMPQTAGLGPGYKKRANRERLLEQAKKVEAAGAYAIVLEVVDSEIAEEITASIAIPTVGIGAGPRCDAQVLVLHDALGIYSQSPPFAKRFAELGSAATQALAEYAREVREKRFPER</sequence>
<evidence type="ECO:0000256" key="2">
    <source>
        <dbReference type="ARBA" id="ARBA00008676"/>
    </source>
</evidence>
<dbReference type="GO" id="GO:0003864">
    <property type="term" value="F:3-methyl-2-oxobutanoate hydroxymethyltransferase activity"/>
    <property type="evidence" value="ECO:0007669"/>
    <property type="project" value="UniProtKB-EC"/>
</dbReference>
<gene>
    <name evidence="5" type="primary">panB</name>
    <name evidence="5" type="ORF">CARN1_0439</name>
</gene>
<comment type="pathway">
    <text evidence="1">Cofactor biosynthesis; (R)-pantothenate biosynthesis; (R)-pantoate from 3-methyl-2-oxobutanoate: step 1/2.</text>
</comment>
<evidence type="ECO:0000256" key="1">
    <source>
        <dbReference type="ARBA" id="ARBA00005033"/>
    </source>
</evidence>
<comment type="similarity">
    <text evidence="2">Belongs to the PanB family.</text>
</comment>
<reference evidence="5" key="1">
    <citation type="submission" date="2009-10" db="EMBL/GenBank/DDBJ databases">
        <title>Diversity of trophic interactions inside an arsenic-rich microbial ecosystem.</title>
        <authorList>
            <person name="Bertin P.N."/>
            <person name="Heinrich-Salmeron A."/>
            <person name="Pelletier E."/>
            <person name="Goulhen-Chollet F."/>
            <person name="Arsene-Ploetze F."/>
            <person name="Gallien S."/>
            <person name="Calteau A."/>
            <person name="Vallenet D."/>
            <person name="Casiot C."/>
            <person name="Chane-Woon-Ming B."/>
            <person name="Giloteaux L."/>
            <person name="Barakat M."/>
            <person name="Bonnefoy V."/>
            <person name="Bruneel O."/>
            <person name="Chandler M."/>
            <person name="Cleiss J."/>
            <person name="Duran R."/>
            <person name="Elbaz-Poulichet F."/>
            <person name="Fonknechten N."/>
            <person name="Lauga B."/>
            <person name="Mornico D."/>
            <person name="Ortet P."/>
            <person name="Schaeffer C."/>
            <person name="Siguier P."/>
            <person name="Alexander Thil Smith A."/>
            <person name="Van Dorsselaer A."/>
            <person name="Weissenbach J."/>
            <person name="Medigue C."/>
            <person name="Le Paslier D."/>
        </authorList>
    </citation>
    <scope>NUCLEOTIDE SEQUENCE</scope>
</reference>
<dbReference type="SUPFAM" id="SSF51621">
    <property type="entry name" value="Phosphoenolpyruvate/pyruvate domain"/>
    <property type="match status" value="1"/>
</dbReference>
<evidence type="ECO:0000256" key="3">
    <source>
        <dbReference type="ARBA" id="ARBA00012618"/>
    </source>
</evidence>
<dbReference type="PANTHER" id="PTHR20881:SF0">
    <property type="entry name" value="3-METHYL-2-OXOBUTANOATE HYDROXYMETHYLTRANSFERASE"/>
    <property type="match status" value="1"/>
</dbReference>
<dbReference type="FunFam" id="3.20.20.60:FF:000003">
    <property type="entry name" value="3-methyl-2-oxobutanoate hydroxymethyltransferase"/>
    <property type="match status" value="1"/>
</dbReference>
<dbReference type="GO" id="GO:0008168">
    <property type="term" value="F:methyltransferase activity"/>
    <property type="evidence" value="ECO:0007669"/>
    <property type="project" value="UniProtKB-KW"/>
</dbReference>
<dbReference type="GO" id="GO:0000287">
    <property type="term" value="F:magnesium ion binding"/>
    <property type="evidence" value="ECO:0007669"/>
    <property type="project" value="TreeGrafter"/>
</dbReference>
<dbReference type="HAMAP" id="MF_00156">
    <property type="entry name" value="PanB"/>
    <property type="match status" value="1"/>
</dbReference>
<dbReference type="Pfam" id="PF02548">
    <property type="entry name" value="Pantoate_transf"/>
    <property type="match status" value="1"/>
</dbReference>
<dbReference type="GO" id="GO:0032259">
    <property type="term" value="P:methylation"/>
    <property type="evidence" value="ECO:0007669"/>
    <property type="project" value="UniProtKB-KW"/>
</dbReference>
<accession>E6PEC3</accession>
<comment type="caution">
    <text evidence="5">The sequence shown here is derived from an EMBL/GenBank/DDBJ whole genome shotgun (WGS) entry which is preliminary data.</text>
</comment>
<dbReference type="NCBIfam" id="TIGR00222">
    <property type="entry name" value="panB"/>
    <property type="match status" value="1"/>
</dbReference>
<name>E6PEC3_9ZZZZ</name>
<dbReference type="EC" id="2.1.2.11" evidence="3"/>
<protein>
    <recommendedName>
        <fullName evidence="3">3-methyl-2-oxobutanoate hydroxymethyltransferase</fullName>
        <ecNumber evidence="3">2.1.2.11</ecNumber>
    </recommendedName>
</protein>
<dbReference type="GO" id="GO:0015940">
    <property type="term" value="P:pantothenate biosynthetic process"/>
    <property type="evidence" value="ECO:0007669"/>
    <property type="project" value="InterPro"/>
</dbReference>
<organism evidence="5">
    <name type="scientific">mine drainage metagenome</name>
    <dbReference type="NCBI Taxonomy" id="410659"/>
    <lineage>
        <taxon>unclassified sequences</taxon>
        <taxon>metagenomes</taxon>
        <taxon>ecological metagenomes</taxon>
    </lineage>
</organism>
<evidence type="ECO:0000256" key="4">
    <source>
        <dbReference type="ARBA" id="ARBA00022679"/>
    </source>
</evidence>
<dbReference type="InterPro" id="IPR015813">
    <property type="entry name" value="Pyrv/PenolPyrv_kinase-like_dom"/>
</dbReference>
<proteinExistence type="inferred from homology"/>
<dbReference type="EMBL" id="CABL01000003">
    <property type="protein sequence ID" value="CBH74808.1"/>
    <property type="molecule type" value="Genomic_DNA"/>
</dbReference>
<dbReference type="AlphaFoldDB" id="E6PEC3"/>
<dbReference type="PIRSF" id="PIRSF000388">
    <property type="entry name" value="Pantoate_hydroxy_MeTrfase"/>
    <property type="match status" value="1"/>
</dbReference>
<dbReference type="PANTHER" id="PTHR20881">
    <property type="entry name" value="3-METHYL-2-OXOBUTANOATE HYDROXYMETHYLTRANSFERASE"/>
    <property type="match status" value="1"/>
</dbReference>